<evidence type="ECO:0000256" key="1">
    <source>
        <dbReference type="SAM" id="Phobius"/>
    </source>
</evidence>
<organism evidence="2 3">
    <name type="scientific">Penicillium salamii</name>
    <dbReference type="NCBI Taxonomy" id="1612424"/>
    <lineage>
        <taxon>Eukaryota</taxon>
        <taxon>Fungi</taxon>
        <taxon>Dikarya</taxon>
        <taxon>Ascomycota</taxon>
        <taxon>Pezizomycotina</taxon>
        <taxon>Eurotiomycetes</taxon>
        <taxon>Eurotiomycetidae</taxon>
        <taxon>Eurotiales</taxon>
        <taxon>Aspergillaceae</taxon>
        <taxon>Penicillium</taxon>
    </lineage>
</organism>
<gene>
    <name evidence="2" type="ORF">PSALAMII_LOCUS96</name>
</gene>
<comment type="caution">
    <text evidence="2">The sequence shown here is derived from an EMBL/GenBank/DDBJ whole genome shotgun (WGS) entry which is preliminary data.</text>
</comment>
<evidence type="ECO:0000313" key="3">
    <source>
        <dbReference type="Proteomes" id="UP001152592"/>
    </source>
</evidence>
<keyword evidence="1" id="KW-1133">Transmembrane helix</keyword>
<dbReference type="AlphaFoldDB" id="A0A9W4I4P6"/>
<keyword evidence="1" id="KW-0812">Transmembrane</keyword>
<sequence length="100" mass="11784">MHQRLRQEARLAKEFFQYGAPRMAKIDLYMRCVVAFCWKLSVVVHIYSGQLVWALELLSIRHKNTHSEGHWNVFIEDGMVAMVTSYHKGFYTSNDVKIIH</sequence>
<dbReference type="Proteomes" id="UP001152592">
    <property type="component" value="Unassembled WGS sequence"/>
</dbReference>
<feature type="transmembrane region" description="Helical" evidence="1">
    <location>
        <begin position="28"/>
        <end position="48"/>
    </location>
</feature>
<name>A0A9W4I4P6_9EURO</name>
<protein>
    <submittedName>
        <fullName evidence="2">Uncharacterized protein</fullName>
    </submittedName>
</protein>
<dbReference type="EMBL" id="CAJVPD010000010">
    <property type="protein sequence ID" value="CAG8222151.1"/>
    <property type="molecule type" value="Genomic_DNA"/>
</dbReference>
<dbReference type="OrthoDB" id="187139at2759"/>
<reference evidence="2" key="1">
    <citation type="submission" date="2021-07" db="EMBL/GenBank/DDBJ databases">
        <authorList>
            <person name="Branca A.L. A."/>
        </authorList>
    </citation>
    <scope>NUCLEOTIDE SEQUENCE</scope>
</reference>
<keyword evidence="1" id="KW-0472">Membrane</keyword>
<evidence type="ECO:0000313" key="2">
    <source>
        <dbReference type="EMBL" id="CAG8222151.1"/>
    </source>
</evidence>
<accession>A0A9W4I4P6</accession>
<proteinExistence type="predicted"/>